<dbReference type="PANTHER" id="PTHR33428:SF14">
    <property type="entry name" value="CARBOXYLESTERASE TYPE B DOMAIN-CONTAINING PROTEIN"/>
    <property type="match status" value="1"/>
</dbReference>
<organism evidence="1 2">
    <name type="scientific">Tsukamurella pulmonis</name>
    <dbReference type="NCBI Taxonomy" id="47312"/>
    <lineage>
        <taxon>Bacteria</taxon>
        <taxon>Bacillati</taxon>
        <taxon>Actinomycetota</taxon>
        <taxon>Actinomycetes</taxon>
        <taxon>Mycobacteriales</taxon>
        <taxon>Tsukamurellaceae</taxon>
        <taxon>Tsukamurella</taxon>
    </lineage>
</organism>
<dbReference type="STRING" id="47312.SAMN04489765_3741"/>
<evidence type="ECO:0000313" key="2">
    <source>
        <dbReference type="Proteomes" id="UP000183053"/>
    </source>
</evidence>
<dbReference type="Proteomes" id="UP000183053">
    <property type="component" value="Unassembled WGS sequence"/>
</dbReference>
<dbReference type="GO" id="GO:0016787">
    <property type="term" value="F:hydrolase activity"/>
    <property type="evidence" value="ECO:0007669"/>
    <property type="project" value="UniProtKB-KW"/>
</dbReference>
<keyword evidence="1" id="KW-0378">Hydrolase</keyword>
<name>A0A1H1H1R7_9ACTN</name>
<proteinExistence type="predicted"/>
<dbReference type="OrthoDB" id="4772420at2"/>
<evidence type="ECO:0000313" key="1">
    <source>
        <dbReference type="EMBL" id="SDR19329.1"/>
    </source>
</evidence>
<keyword evidence="2" id="KW-1185">Reference proteome</keyword>
<protein>
    <submittedName>
        <fullName evidence="1">Dienelactone hydrolase</fullName>
    </submittedName>
</protein>
<dbReference type="PANTHER" id="PTHR33428">
    <property type="entry name" value="CHLOROPHYLLASE-2, CHLOROPLASTIC"/>
    <property type="match status" value="1"/>
</dbReference>
<sequence length="284" mass="29392">MSGVTDANKLVKQLQRRGPHRVLKGDLGVAGLPGVIYTPENGSNLPAVAFAHDWLTPPKRYAKTLQHLASWGLVVAAPDTEGGVLGSDGRLAIDLGTALDVITEVRLGDGDITVNKAKRAVVGHGWGTGAALIAAAADTRIEWLSALFPAPTSPQAEKAATETHANAQILGAPGDEHSMSSNAGVLSLRYAGPTELRIVPGAEPGGLAEGISLRGALGAGGSDKSTQKMVRALLTGYLLGGLAEDKDYAIFTEVGADLGDSSFVWDPNAEPEQPSALQRLRSLV</sequence>
<gene>
    <name evidence="1" type="ORF">SAMN04489765_3741</name>
</gene>
<accession>A0A1H1H1R7</accession>
<reference evidence="2" key="1">
    <citation type="submission" date="2016-10" db="EMBL/GenBank/DDBJ databases">
        <authorList>
            <person name="Varghese N."/>
            <person name="Submissions S."/>
        </authorList>
    </citation>
    <scope>NUCLEOTIDE SEQUENCE [LARGE SCALE GENOMIC DNA]</scope>
    <source>
        <strain evidence="2">DSM 44142</strain>
    </source>
</reference>
<dbReference type="Gene3D" id="3.40.50.1820">
    <property type="entry name" value="alpha/beta hydrolase"/>
    <property type="match status" value="1"/>
</dbReference>
<dbReference type="AlphaFoldDB" id="A0A1H1H1R7"/>
<dbReference type="SUPFAM" id="SSF53474">
    <property type="entry name" value="alpha/beta-Hydrolases"/>
    <property type="match status" value="1"/>
</dbReference>
<dbReference type="InterPro" id="IPR029058">
    <property type="entry name" value="AB_hydrolase_fold"/>
</dbReference>
<dbReference type="EMBL" id="FNLF01000002">
    <property type="protein sequence ID" value="SDR19329.1"/>
    <property type="molecule type" value="Genomic_DNA"/>
</dbReference>